<evidence type="ECO:0000313" key="2">
    <source>
        <dbReference type="EMBL" id="SIS17108.1"/>
    </source>
</evidence>
<dbReference type="Gene3D" id="3.50.50.60">
    <property type="entry name" value="FAD/NAD(P)-binding domain"/>
    <property type="match status" value="2"/>
</dbReference>
<reference evidence="3" key="1">
    <citation type="submission" date="2017-01" db="EMBL/GenBank/DDBJ databases">
        <authorList>
            <person name="Varghese N."/>
            <person name="Submissions S."/>
        </authorList>
    </citation>
    <scope>NUCLEOTIDE SEQUENCE [LARGE SCALE GENOMIC DNA]</scope>
    <source>
        <strain evidence="3">type strain: HArc-</strain>
    </source>
</reference>
<proteinExistence type="predicted"/>
<dbReference type="Proteomes" id="UP000185936">
    <property type="component" value="Unassembled WGS sequence"/>
</dbReference>
<evidence type="ECO:0000259" key="1">
    <source>
        <dbReference type="Pfam" id="PF07992"/>
    </source>
</evidence>
<dbReference type="InterPro" id="IPR036188">
    <property type="entry name" value="FAD/NAD-bd_sf"/>
</dbReference>
<evidence type="ECO:0000313" key="3">
    <source>
        <dbReference type="Proteomes" id="UP000185936"/>
    </source>
</evidence>
<dbReference type="Pfam" id="PF07992">
    <property type="entry name" value="Pyr_redox_2"/>
    <property type="match status" value="1"/>
</dbReference>
<dbReference type="PANTHER" id="PTHR10632">
    <property type="entry name" value="SULFIDE:QUINONE OXIDOREDUCTASE"/>
    <property type="match status" value="1"/>
</dbReference>
<dbReference type="STRING" id="308853.SAMN05421752_1175"/>
<sequence length="443" mass="49569">MDSWAIDRFQATALSITNGPSNIFRIVVVAIFPTQLFLKDVCLDGSDYNIRLYMTRIAILGAGSGGAMTANILRRKLDGDEAEITVVDKSTDHFYQPSFYLVPFGYLEPDQSRDINDLLKPGVEFVHDAVTGVDPDAQAVALEDGDDLEYDYLVVATGHRLDPSAMPGLTEAWEDHDDVYPFYHYEAALEMREALENFDGGTFLVTQPDTPIKCPGAPLKMTMLAEDYFRRQGIRDDVEVIMTRNAEHHFGVQPYRDKLYEIWNDRDIEFKENFSVEEVDPDAGVVYGADGEEIEYDLYAPVTPQFGQKPITENSPLTEGSEDGEYVTIDKHTCQHDGYDNVFALGDCENAPHSKTAAAARKQAHIVGKNLTSLVQDKPMRAEYDGYAACPLLTEKGKAMVAEFDYDGAISAPVESKMNWIMDVNVLPSVYWDAWMKGYDPLP</sequence>
<gene>
    <name evidence="2" type="ORF">SAMN05421752_1175</name>
</gene>
<dbReference type="SUPFAM" id="SSF51905">
    <property type="entry name" value="FAD/NAD(P)-binding domain"/>
    <property type="match status" value="2"/>
</dbReference>
<dbReference type="GO" id="GO:0070224">
    <property type="term" value="F:sulfide:quinone oxidoreductase activity"/>
    <property type="evidence" value="ECO:0007669"/>
    <property type="project" value="TreeGrafter"/>
</dbReference>
<dbReference type="InterPro" id="IPR015904">
    <property type="entry name" value="Sulphide_quinone_reductase"/>
</dbReference>
<dbReference type="GO" id="GO:0071949">
    <property type="term" value="F:FAD binding"/>
    <property type="evidence" value="ECO:0007669"/>
    <property type="project" value="TreeGrafter"/>
</dbReference>
<name>A0A1N7GXE7_9EURY</name>
<organism evidence="2 3">
    <name type="scientific">Natronorubrum thiooxidans</name>
    <dbReference type="NCBI Taxonomy" id="308853"/>
    <lineage>
        <taxon>Archaea</taxon>
        <taxon>Methanobacteriati</taxon>
        <taxon>Methanobacteriota</taxon>
        <taxon>Stenosarchaea group</taxon>
        <taxon>Halobacteria</taxon>
        <taxon>Halobacteriales</taxon>
        <taxon>Natrialbaceae</taxon>
        <taxon>Natronorubrum</taxon>
    </lineage>
</organism>
<dbReference type="EMBL" id="FTNR01000017">
    <property type="protein sequence ID" value="SIS17108.1"/>
    <property type="molecule type" value="Genomic_DNA"/>
</dbReference>
<accession>A0A1N7GXE7</accession>
<dbReference type="AlphaFoldDB" id="A0A1N7GXE7"/>
<protein>
    <submittedName>
        <fullName evidence="2">Sulfide:quinone oxidoreductase</fullName>
    </submittedName>
</protein>
<dbReference type="PANTHER" id="PTHR10632:SF2">
    <property type="entry name" value="SULFIDE:QUINONE OXIDOREDUCTASE, MITOCHONDRIAL"/>
    <property type="match status" value="1"/>
</dbReference>
<keyword evidence="3" id="KW-1185">Reference proteome</keyword>
<feature type="domain" description="FAD/NAD(P)-binding" evidence="1">
    <location>
        <begin position="56"/>
        <end position="173"/>
    </location>
</feature>
<dbReference type="InterPro" id="IPR023753">
    <property type="entry name" value="FAD/NAD-binding_dom"/>
</dbReference>
<dbReference type="GO" id="GO:0070221">
    <property type="term" value="P:sulfide oxidation, using sulfide:quinone oxidoreductase"/>
    <property type="evidence" value="ECO:0007669"/>
    <property type="project" value="TreeGrafter"/>
</dbReference>